<comment type="caution">
    <text evidence="2">The sequence shown here is derived from an EMBL/GenBank/DDBJ whole genome shotgun (WGS) entry which is preliminary data.</text>
</comment>
<dbReference type="Gene3D" id="3.40.630.30">
    <property type="match status" value="1"/>
</dbReference>
<organism evidence="2 3">
    <name type="scientific">Rhodococcus ruber BKS 20-38</name>
    <dbReference type="NCBI Taxonomy" id="1278076"/>
    <lineage>
        <taxon>Bacteria</taxon>
        <taxon>Bacillati</taxon>
        <taxon>Actinomycetota</taxon>
        <taxon>Actinomycetes</taxon>
        <taxon>Mycobacteriales</taxon>
        <taxon>Nocardiaceae</taxon>
        <taxon>Rhodococcus</taxon>
    </lineage>
</organism>
<dbReference type="SUPFAM" id="SSF55729">
    <property type="entry name" value="Acyl-CoA N-acyltransferases (Nat)"/>
    <property type="match status" value="1"/>
</dbReference>
<dbReference type="AlphaFoldDB" id="M2YZF8"/>
<dbReference type="EMBL" id="AOEX01000093">
    <property type="protein sequence ID" value="EME53739.1"/>
    <property type="molecule type" value="Genomic_DNA"/>
</dbReference>
<name>M2YZF8_9NOCA</name>
<dbReference type="Proteomes" id="UP000011731">
    <property type="component" value="Unassembled WGS sequence"/>
</dbReference>
<feature type="domain" description="N-acetyltransferase" evidence="1">
    <location>
        <begin position="1"/>
        <end position="130"/>
    </location>
</feature>
<proteinExistence type="predicted"/>
<sequence>MKRDFNVRYFDRGSHELIPDCWAWVAERERKAIGLLTVTLRGECVSRGESFPECAQVRMLCTDRNCTSAGVASWLVRQAIKKLREGYGLKLYRSGVATEGGRKVLENLGVAIDPLRVRAYERYLDELAACPGGKDECLVVSPYEYLLEDAEKKREEDLAQAQVLLESGVGQQPQ</sequence>
<keyword evidence="3" id="KW-1185">Reference proteome</keyword>
<dbReference type="PROSITE" id="PS51186">
    <property type="entry name" value="GNAT"/>
    <property type="match status" value="1"/>
</dbReference>
<dbReference type="RefSeq" id="WP_003938842.1">
    <property type="nucleotide sequence ID" value="NZ_AOEX01000093.1"/>
</dbReference>
<dbReference type="InterPro" id="IPR000182">
    <property type="entry name" value="GNAT_dom"/>
</dbReference>
<accession>M2YZF8</accession>
<protein>
    <recommendedName>
        <fullName evidence="1">N-acetyltransferase domain-containing protein</fullName>
    </recommendedName>
</protein>
<evidence type="ECO:0000259" key="1">
    <source>
        <dbReference type="PROSITE" id="PS51186"/>
    </source>
</evidence>
<dbReference type="InterPro" id="IPR016181">
    <property type="entry name" value="Acyl_CoA_acyltransferase"/>
</dbReference>
<reference evidence="2 3" key="1">
    <citation type="journal article" date="2013" name="Genome Announc.">
        <title>Draft Genome Sequence of Rhodococcus ruber Strain BKS 20-38.</title>
        <authorList>
            <person name="Bala M."/>
            <person name="Kumar S."/>
            <person name="Raghava G.P."/>
            <person name="Mayilraj S."/>
        </authorList>
    </citation>
    <scope>NUCLEOTIDE SEQUENCE [LARGE SCALE GENOMIC DNA]</scope>
    <source>
        <strain evidence="2 3">BKS 20-38</strain>
    </source>
</reference>
<dbReference type="Pfam" id="PF00583">
    <property type="entry name" value="Acetyltransf_1"/>
    <property type="match status" value="1"/>
</dbReference>
<gene>
    <name evidence="2" type="ORF">G352_23906</name>
</gene>
<dbReference type="GO" id="GO:0016747">
    <property type="term" value="F:acyltransferase activity, transferring groups other than amino-acyl groups"/>
    <property type="evidence" value="ECO:0007669"/>
    <property type="project" value="InterPro"/>
</dbReference>
<evidence type="ECO:0000313" key="3">
    <source>
        <dbReference type="Proteomes" id="UP000011731"/>
    </source>
</evidence>
<evidence type="ECO:0000313" key="2">
    <source>
        <dbReference type="EMBL" id="EME53739.1"/>
    </source>
</evidence>